<dbReference type="InterPro" id="IPR039425">
    <property type="entry name" value="RNA_pol_sigma-70-like"/>
</dbReference>
<evidence type="ECO:0000313" key="10">
    <source>
        <dbReference type="Proteomes" id="UP001595868"/>
    </source>
</evidence>
<dbReference type="PANTHER" id="PTHR43133:SF50">
    <property type="entry name" value="ECF RNA POLYMERASE SIGMA FACTOR SIGM"/>
    <property type="match status" value="1"/>
</dbReference>
<dbReference type="InterPro" id="IPR036388">
    <property type="entry name" value="WH-like_DNA-bd_sf"/>
</dbReference>
<feature type="region of interest" description="Disordered" evidence="6">
    <location>
        <begin position="1"/>
        <end position="24"/>
    </location>
</feature>
<name>A0ABV8KH99_9ACTN</name>
<evidence type="ECO:0000256" key="6">
    <source>
        <dbReference type="SAM" id="MobiDB-lite"/>
    </source>
</evidence>
<proteinExistence type="inferred from homology"/>
<protein>
    <submittedName>
        <fullName evidence="9">SigE family RNA polymerase sigma factor</fullName>
    </submittedName>
</protein>
<dbReference type="Pfam" id="PF04542">
    <property type="entry name" value="Sigma70_r2"/>
    <property type="match status" value="1"/>
</dbReference>
<dbReference type="InterPro" id="IPR013324">
    <property type="entry name" value="RNA_pol_sigma_r3/r4-like"/>
</dbReference>
<evidence type="ECO:0000256" key="3">
    <source>
        <dbReference type="ARBA" id="ARBA00023082"/>
    </source>
</evidence>
<dbReference type="EMBL" id="JBHSBN010000002">
    <property type="protein sequence ID" value="MFC4105344.1"/>
    <property type="molecule type" value="Genomic_DNA"/>
</dbReference>
<dbReference type="Proteomes" id="UP001595868">
    <property type="component" value="Unassembled WGS sequence"/>
</dbReference>
<dbReference type="Gene3D" id="1.10.10.10">
    <property type="entry name" value="Winged helix-like DNA-binding domain superfamily/Winged helix DNA-binding domain"/>
    <property type="match status" value="1"/>
</dbReference>
<gene>
    <name evidence="9" type="ORF">ACFOX0_05240</name>
</gene>
<feature type="region of interest" description="Disordered" evidence="6">
    <location>
        <begin position="179"/>
        <end position="199"/>
    </location>
</feature>
<dbReference type="InterPro" id="IPR007627">
    <property type="entry name" value="RNA_pol_sigma70_r2"/>
</dbReference>
<keyword evidence="3" id="KW-0731">Sigma factor</keyword>
<dbReference type="CDD" id="cd06171">
    <property type="entry name" value="Sigma70_r4"/>
    <property type="match status" value="1"/>
</dbReference>
<dbReference type="RefSeq" id="WP_377542379.1">
    <property type="nucleotide sequence ID" value="NZ_JBHSBN010000002.1"/>
</dbReference>
<dbReference type="SUPFAM" id="SSF88659">
    <property type="entry name" value="Sigma3 and sigma4 domains of RNA polymerase sigma factors"/>
    <property type="match status" value="1"/>
</dbReference>
<organism evidence="9 10">
    <name type="scientific">Micromonospora zhanjiangensis</name>
    <dbReference type="NCBI Taxonomy" id="1522057"/>
    <lineage>
        <taxon>Bacteria</taxon>
        <taxon>Bacillati</taxon>
        <taxon>Actinomycetota</taxon>
        <taxon>Actinomycetes</taxon>
        <taxon>Micromonosporales</taxon>
        <taxon>Micromonosporaceae</taxon>
        <taxon>Micromonospora</taxon>
    </lineage>
</organism>
<evidence type="ECO:0000256" key="1">
    <source>
        <dbReference type="ARBA" id="ARBA00010641"/>
    </source>
</evidence>
<evidence type="ECO:0000256" key="5">
    <source>
        <dbReference type="ARBA" id="ARBA00023163"/>
    </source>
</evidence>
<keyword evidence="2" id="KW-0805">Transcription regulation</keyword>
<sequence>MPEDPSPSGDPLDSATGPPGIARRPLTPDTFAAFYQASYGRLCGQLYAYLGDPAEAEDIAQEALLRTWQRWRRVSAYDDPLSWVRRVAVNLANSRWRRIQAGARALHRHGPRAAPVLLGPDHVALVDALRTLPERQRLVLVLHYLADQPVAAIAAELRVPKNTVLSWLSRGRATLADRLRDDEPEHARTGPTEGVNRHV</sequence>
<dbReference type="InterPro" id="IPR013249">
    <property type="entry name" value="RNA_pol_sigma70_r4_t2"/>
</dbReference>
<dbReference type="SUPFAM" id="SSF88946">
    <property type="entry name" value="Sigma2 domain of RNA polymerase sigma factors"/>
    <property type="match status" value="1"/>
</dbReference>
<evidence type="ECO:0000259" key="8">
    <source>
        <dbReference type="Pfam" id="PF08281"/>
    </source>
</evidence>
<comment type="caution">
    <text evidence="9">The sequence shown here is derived from an EMBL/GenBank/DDBJ whole genome shotgun (WGS) entry which is preliminary data.</text>
</comment>
<dbReference type="InterPro" id="IPR013325">
    <property type="entry name" value="RNA_pol_sigma_r2"/>
</dbReference>
<reference evidence="10" key="1">
    <citation type="journal article" date="2019" name="Int. J. Syst. Evol. Microbiol.">
        <title>The Global Catalogue of Microorganisms (GCM) 10K type strain sequencing project: providing services to taxonomists for standard genome sequencing and annotation.</title>
        <authorList>
            <consortium name="The Broad Institute Genomics Platform"/>
            <consortium name="The Broad Institute Genome Sequencing Center for Infectious Disease"/>
            <person name="Wu L."/>
            <person name="Ma J."/>
        </authorList>
    </citation>
    <scope>NUCLEOTIDE SEQUENCE [LARGE SCALE GENOMIC DNA]</scope>
    <source>
        <strain evidence="10">2902at01</strain>
    </source>
</reference>
<keyword evidence="10" id="KW-1185">Reference proteome</keyword>
<evidence type="ECO:0000256" key="2">
    <source>
        <dbReference type="ARBA" id="ARBA00023015"/>
    </source>
</evidence>
<comment type="similarity">
    <text evidence="1">Belongs to the sigma-70 factor family. ECF subfamily.</text>
</comment>
<dbReference type="PANTHER" id="PTHR43133">
    <property type="entry name" value="RNA POLYMERASE ECF-TYPE SIGMA FACTO"/>
    <property type="match status" value="1"/>
</dbReference>
<dbReference type="Pfam" id="PF08281">
    <property type="entry name" value="Sigma70_r4_2"/>
    <property type="match status" value="1"/>
</dbReference>
<evidence type="ECO:0000256" key="4">
    <source>
        <dbReference type="ARBA" id="ARBA00023125"/>
    </source>
</evidence>
<feature type="domain" description="RNA polymerase sigma factor 70 region 4 type 2" evidence="8">
    <location>
        <begin position="123"/>
        <end position="175"/>
    </location>
</feature>
<accession>A0ABV8KH99</accession>
<dbReference type="Gene3D" id="1.10.1740.10">
    <property type="match status" value="1"/>
</dbReference>
<evidence type="ECO:0000313" key="9">
    <source>
        <dbReference type="EMBL" id="MFC4105344.1"/>
    </source>
</evidence>
<keyword evidence="5" id="KW-0804">Transcription</keyword>
<keyword evidence="4" id="KW-0238">DNA-binding</keyword>
<feature type="compositionally biased region" description="Basic and acidic residues" evidence="6">
    <location>
        <begin position="179"/>
        <end position="188"/>
    </location>
</feature>
<evidence type="ECO:0000259" key="7">
    <source>
        <dbReference type="Pfam" id="PF04542"/>
    </source>
</evidence>
<feature type="domain" description="RNA polymerase sigma-70 region 2" evidence="7">
    <location>
        <begin position="35"/>
        <end position="99"/>
    </location>
</feature>